<gene>
    <name evidence="1" type="ORF">RT761_02092</name>
</gene>
<evidence type="ECO:0000313" key="1">
    <source>
        <dbReference type="EMBL" id="QPM68865.1"/>
    </source>
</evidence>
<protein>
    <submittedName>
        <fullName evidence="1">Uncharacterized protein</fullName>
    </submittedName>
</protein>
<dbReference type="Gene3D" id="3.40.50.300">
    <property type="entry name" value="P-loop containing nucleotide triphosphate hydrolases"/>
    <property type="match status" value="1"/>
</dbReference>
<proteinExistence type="predicted"/>
<sequence length="425" mass="48309">MDNKKEIIETLKALYSSNSVIELRIPKSKYGLVSGYFNDFNLLAEAVMKFDGKVAGIYITLNIVNPDLLYRAKNKLKFGREANPTTSDQDITEISWLPMDFDPVRPSDISSNDEEHEKALAKAQEVREWLTVQGWPTPIFSDSGNGGHLIYPVKLPNDQESRKLIEKCLKALDFLFSDEVVKIDTKVGNPGRIWKLYGTISAKGENSPERPWRRSRIIETPEKLIPVTRKQLEKLAGFLPESPRGKVNGSIDIERWLDEHNIKVSKIKNWNDGILYELEECPWNPEHKRTAYIIQFSSGGIAAKCFHNSCSEENWWTLRDMLEPGWRKNKPEKNQDDNPISYLSVNDILAQEKDIIPLWGNMLFSEAVHILVANTGVGKTTLIYNLIIHAANGDEFLGAQFSRPLKVLYLTLKPPGLSEAISSKR</sequence>
<dbReference type="EMBL" id="CP065383">
    <property type="protein sequence ID" value="QPM68865.1"/>
    <property type="molecule type" value="Genomic_DNA"/>
</dbReference>
<name>A0A7T1F3P1_ATRLM</name>
<evidence type="ECO:0000313" key="2">
    <source>
        <dbReference type="Proteomes" id="UP000594463"/>
    </source>
</evidence>
<dbReference type="RefSeq" id="WP_218111356.1">
    <property type="nucleotide sequence ID" value="NZ_CP065383.1"/>
</dbReference>
<dbReference type="InterPro" id="IPR027417">
    <property type="entry name" value="P-loop_NTPase"/>
</dbReference>
<keyword evidence="2" id="KW-1185">Reference proteome</keyword>
<reference evidence="1 2" key="1">
    <citation type="journal article" date="2021" name="Nat. Commun.">
        <title>Isolation of a member of the candidate phylum Atribacteria reveals a unique cell membrane structure.</title>
        <authorList>
            <person name="Taiki K."/>
            <person name="Nobu M.K."/>
            <person name="Kusada H."/>
            <person name="Meng X.-Y."/>
            <person name="Hosoki N."/>
            <person name="Uematsu K."/>
            <person name="Yoshioka H."/>
            <person name="Kamagata Y."/>
            <person name="Tamaki H."/>
        </authorList>
    </citation>
    <scope>NUCLEOTIDE SEQUENCE [LARGE SCALE GENOMIC DNA]</scope>
    <source>
        <strain evidence="1 2">RT761</strain>
    </source>
</reference>
<accession>A0A7T1F3P1</accession>
<dbReference type="AlphaFoldDB" id="A0A7T1F3P1"/>
<dbReference type="Proteomes" id="UP000594463">
    <property type="component" value="Chromosome"/>
</dbReference>
<dbReference type="Pfam" id="PF13481">
    <property type="entry name" value="AAA_25"/>
    <property type="match status" value="1"/>
</dbReference>
<organism evidence="1 2">
    <name type="scientific">Atribacter laminatus</name>
    <dbReference type="NCBI Taxonomy" id="2847778"/>
    <lineage>
        <taxon>Bacteria</taxon>
        <taxon>Pseudomonadati</taxon>
        <taxon>Atribacterota</taxon>
        <taxon>Atribacteria</taxon>
        <taxon>Atribacterales</taxon>
        <taxon>Atribacteraceae</taxon>
        <taxon>Atribacter</taxon>
    </lineage>
</organism>
<dbReference type="KEGG" id="alam:RT761_02092"/>